<dbReference type="Proteomes" id="UP000288943">
    <property type="component" value="Chromosome"/>
</dbReference>
<dbReference type="EMBL" id="CP026520">
    <property type="protein sequence ID" value="QAV19630.1"/>
    <property type="molecule type" value="Genomic_DNA"/>
</dbReference>
<keyword evidence="1" id="KW-0732">Signal</keyword>
<gene>
    <name evidence="2" type="ORF">M5X16_12655</name>
    <name evidence="3" type="ORF">PC41400_18950</name>
</gene>
<organism evidence="3 4">
    <name type="scientific">Paenibacillus chitinolyticus</name>
    <dbReference type="NCBI Taxonomy" id="79263"/>
    <lineage>
        <taxon>Bacteria</taxon>
        <taxon>Bacillati</taxon>
        <taxon>Bacillota</taxon>
        <taxon>Bacilli</taxon>
        <taxon>Bacillales</taxon>
        <taxon>Paenibacillaceae</taxon>
        <taxon>Paenibacillus</taxon>
    </lineage>
</organism>
<proteinExistence type="predicted"/>
<accession>A0A410WZ54</accession>
<feature type="chain" id="PRO_5019276378" evidence="1">
    <location>
        <begin position="26"/>
        <end position="124"/>
    </location>
</feature>
<name>A0A410WZ54_9BACL</name>
<evidence type="ECO:0000313" key="3">
    <source>
        <dbReference type="EMBL" id="QAV19630.1"/>
    </source>
</evidence>
<reference evidence="3 4" key="1">
    <citation type="submission" date="2018-01" db="EMBL/GenBank/DDBJ databases">
        <title>The whole genome sequencing and assembly of Paenibacillus chitinolyticus KCCM 41400 strain.</title>
        <authorList>
            <person name="Kim J.-Y."/>
            <person name="Park M.-K."/>
            <person name="Lee Y.-J."/>
            <person name="Yi H."/>
            <person name="Bahn Y.-S."/>
            <person name="Kim J.F."/>
            <person name="Lee D.-W."/>
        </authorList>
    </citation>
    <scope>NUCLEOTIDE SEQUENCE [LARGE SCALE GENOMIC DNA]</scope>
    <source>
        <strain evidence="3 4">KCCM 41400</strain>
    </source>
</reference>
<evidence type="ECO:0000256" key="1">
    <source>
        <dbReference type="SAM" id="SignalP"/>
    </source>
</evidence>
<dbReference type="GeneID" id="95376875"/>
<evidence type="ECO:0000313" key="2">
    <source>
        <dbReference type="EMBL" id="MCY9596625.1"/>
    </source>
</evidence>
<dbReference type="OrthoDB" id="9945507at2"/>
<sequence>MLKSKIVALGVSAVVTLSFAVTAFAAPNHAYTVKGLNTSSATSGYVGGDGIYGRYDAALRQGDNGRVTLYKQRTLLPDQAVDFIDLGTSKTYDLKTYYMNEGTLYYIKATGDNNDEVAGNVWNY</sequence>
<evidence type="ECO:0000313" key="4">
    <source>
        <dbReference type="Proteomes" id="UP000288943"/>
    </source>
</evidence>
<dbReference type="Proteomes" id="UP001527202">
    <property type="component" value="Unassembled WGS sequence"/>
</dbReference>
<dbReference type="RefSeq" id="WP_042226907.1">
    <property type="nucleotide sequence ID" value="NZ_CP026520.1"/>
</dbReference>
<evidence type="ECO:0000313" key="5">
    <source>
        <dbReference type="Proteomes" id="UP001527202"/>
    </source>
</evidence>
<dbReference type="KEGG" id="pchi:PC41400_18950"/>
<keyword evidence="5" id="KW-1185">Reference proteome</keyword>
<dbReference type="AlphaFoldDB" id="A0A410WZ54"/>
<reference evidence="2 5" key="2">
    <citation type="submission" date="2022-05" db="EMBL/GenBank/DDBJ databases">
        <title>Genome Sequencing of Bee-Associated Microbes.</title>
        <authorList>
            <person name="Dunlap C."/>
        </authorList>
    </citation>
    <scope>NUCLEOTIDE SEQUENCE [LARGE SCALE GENOMIC DNA]</scope>
    <source>
        <strain evidence="2 5">NRRL B-23120</strain>
    </source>
</reference>
<protein>
    <submittedName>
        <fullName evidence="3">Uncharacterized protein</fullName>
    </submittedName>
</protein>
<feature type="signal peptide" evidence="1">
    <location>
        <begin position="1"/>
        <end position="25"/>
    </location>
</feature>
<dbReference type="EMBL" id="JAMDMJ010000013">
    <property type="protein sequence ID" value="MCY9596625.1"/>
    <property type="molecule type" value="Genomic_DNA"/>
</dbReference>